<keyword evidence="2" id="KW-1185">Reference proteome</keyword>
<dbReference type="Proteomes" id="UP000184212">
    <property type="component" value="Unassembled WGS sequence"/>
</dbReference>
<protein>
    <submittedName>
        <fullName evidence="1">Uncharacterized protein</fullName>
    </submittedName>
</protein>
<accession>A0A1M5TJ55</accession>
<sequence>MSRISKQIVRVALILLLFQFLAPAFLPLVVQEIPADRETAFHPQHNSIVVPLLLKENDEKEHDDVLTSEGTPPLLDLAAHGVNLIAFYQNKLTIVSAPDNHPQRALLTLFCTFQI</sequence>
<gene>
    <name evidence="1" type="ORF">SAMN04488109_4109</name>
</gene>
<evidence type="ECO:0000313" key="1">
    <source>
        <dbReference type="EMBL" id="SHH50701.1"/>
    </source>
</evidence>
<evidence type="ECO:0000313" key="2">
    <source>
        <dbReference type="Proteomes" id="UP000184212"/>
    </source>
</evidence>
<name>A0A1M5TJ55_9BACT</name>
<dbReference type="EMBL" id="FQWQ01000003">
    <property type="protein sequence ID" value="SHH50701.1"/>
    <property type="molecule type" value="Genomic_DNA"/>
</dbReference>
<dbReference type="AlphaFoldDB" id="A0A1M5TJ55"/>
<proteinExistence type="predicted"/>
<organism evidence="1 2">
    <name type="scientific">Chryseolinea serpens</name>
    <dbReference type="NCBI Taxonomy" id="947013"/>
    <lineage>
        <taxon>Bacteria</taxon>
        <taxon>Pseudomonadati</taxon>
        <taxon>Bacteroidota</taxon>
        <taxon>Cytophagia</taxon>
        <taxon>Cytophagales</taxon>
        <taxon>Fulvivirgaceae</taxon>
        <taxon>Chryseolinea</taxon>
    </lineage>
</organism>
<reference evidence="1 2" key="1">
    <citation type="submission" date="2016-11" db="EMBL/GenBank/DDBJ databases">
        <authorList>
            <person name="Jaros S."/>
            <person name="Januszkiewicz K."/>
            <person name="Wedrychowicz H."/>
        </authorList>
    </citation>
    <scope>NUCLEOTIDE SEQUENCE [LARGE SCALE GENOMIC DNA]</scope>
    <source>
        <strain evidence="1 2">DSM 24574</strain>
    </source>
</reference>